<accession>A0A651EDF0</accession>
<gene>
    <name evidence="2" type="ORF">EA344_10395</name>
</gene>
<feature type="transmembrane region" description="Helical" evidence="1">
    <location>
        <begin position="98"/>
        <end position="118"/>
    </location>
</feature>
<dbReference type="EMBL" id="REBZ01000146">
    <property type="protein sequence ID" value="TVP83009.1"/>
    <property type="molecule type" value="Genomic_DNA"/>
</dbReference>
<dbReference type="AlphaFoldDB" id="A0A651EDF0"/>
<evidence type="ECO:0000313" key="2">
    <source>
        <dbReference type="EMBL" id="TVP83009.1"/>
    </source>
</evidence>
<sequence>MKKGFLSFCIVFTVLTITSSIWQLFDGQPADSNVHILNRAALTAIAVCTIMLFAKVTFKSKILSYLVAYSVSMSIVFVYIWFFGLFQPLHPDAYRDVFFNFTAIAAVICLALETNTFVKRKR</sequence>
<protein>
    <submittedName>
        <fullName evidence="2">Uncharacterized protein</fullName>
    </submittedName>
</protein>
<feature type="transmembrane region" description="Helical" evidence="1">
    <location>
        <begin position="36"/>
        <end position="54"/>
    </location>
</feature>
<dbReference type="Pfam" id="PF20312">
    <property type="entry name" value="DUF6608"/>
    <property type="match status" value="1"/>
</dbReference>
<organism evidence="2">
    <name type="scientific">Alkalicoccus sp</name>
    <dbReference type="NCBI Taxonomy" id="2005376"/>
    <lineage>
        <taxon>Bacteria</taxon>
        <taxon>Bacillati</taxon>
        <taxon>Bacillota</taxon>
        <taxon>Bacilli</taxon>
        <taxon>Bacillales</taxon>
        <taxon>Bacillaceae</taxon>
        <taxon>Alkalicoccus</taxon>
    </lineage>
</organism>
<keyword evidence="1" id="KW-0472">Membrane</keyword>
<evidence type="ECO:0000256" key="1">
    <source>
        <dbReference type="SAM" id="Phobius"/>
    </source>
</evidence>
<dbReference type="InterPro" id="IPR046716">
    <property type="entry name" value="DUF6608"/>
</dbReference>
<reference evidence="2" key="1">
    <citation type="submission" date="2018-10" db="EMBL/GenBank/DDBJ databases">
        <title>Metagenomes of soda lake microbial mats from the interior of British Columbia, Canada.</title>
        <authorList>
            <person name="Zorz J.K."/>
            <person name="Sharp C."/>
            <person name="Kleiner M."/>
            <person name="Dong X."/>
            <person name="Strous M."/>
        </authorList>
    </citation>
    <scope>NUCLEOTIDE SEQUENCE</scope>
    <source>
        <strain evidence="2">LCM1.Bin51</strain>
    </source>
</reference>
<proteinExistence type="predicted"/>
<name>A0A651EDF0_9BACI</name>
<keyword evidence="1" id="KW-1133">Transmembrane helix</keyword>
<keyword evidence="1" id="KW-0812">Transmembrane</keyword>
<feature type="transmembrane region" description="Helical" evidence="1">
    <location>
        <begin position="66"/>
        <end position="86"/>
    </location>
</feature>
<comment type="caution">
    <text evidence="2">The sequence shown here is derived from an EMBL/GenBank/DDBJ whole genome shotgun (WGS) entry which is preliminary data.</text>
</comment>